<dbReference type="InterPro" id="IPR028431">
    <property type="entry name" value="NADP_DH_HndA-like"/>
</dbReference>
<evidence type="ECO:0000256" key="4">
    <source>
        <dbReference type="ARBA" id="ARBA00023004"/>
    </source>
</evidence>
<keyword evidence="2 7" id="KW-0001">2Fe-2S</keyword>
<organism evidence="8 9">
    <name type="scientific">Hydrogenispora ethanolica</name>
    <dbReference type="NCBI Taxonomy" id="1082276"/>
    <lineage>
        <taxon>Bacteria</taxon>
        <taxon>Bacillati</taxon>
        <taxon>Bacillota</taxon>
        <taxon>Hydrogenispora</taxon>
    </lineage>
</organism>
<dbReference type="AlphaFoldDB" id="A0A4R1SBB3"/>
<dbReference type="CDD" id="cd03064">
    <property type="entry name" value="TRX_Fd_NuoE"/>
    <property type="match status" value="1"/>
</dbReference>
<dbReference type="Pfam" id="PF01257">
    <property type="entry name" value="2Fe-2S_thioredx"/>
    <property type="match status" value="1"/>
</dbReference>
<dbReference type="GO" id="GO:0016491">
    <property type="term" value="F:oxidoreductase activity"/>
    <property type="evidence" value="ECO:0007669"/>
    <property type="project" value="InterPro"/>
</dbReference>
<dbReference type="EMBL" id="SLUN01000001">
    <property type="protein sequence ID" value="TCL76836.1"/>
    <property type="molecule type" value="Genomic_DNA"/>
</dbReference>
<dbReference type="PIRSF" id="PIRSF000216">
    <property type="entry name" value="NADH_DH_24kDa"/>
    <property type="match status" value="1"/>
</dbReference>
<gene>
    <name evidence="8" type="ORF">EDC14_1001119</name>
</gene>
<reference evidence="8 9" key="1">
    <citation type="submission" date="2019-03" db="EMBL/GenBank/DDBJ databases">
        <title>Genomic Encyclopedia of Type Strains, Phase IV (KMG-IV): sequencing the most valuable type-strain genomes for metagenomic binning, comparative biology and taxonomic classification.</title>
        <authorList>
            <person name="Goeker M."/>
        </authorList>
    </citation>
    <scope>NUCLEOTIDE SEQUENCE [LARGE SCALE GENOMIC DNA]</scope>
    <source>
        <strain evidence="8 9">LX-B</strain>
    </source>
</reference>
<evidence type="ECO:0000256" key="7">
    <source>
        <dbReference type="PIRSR" id="PIRSR000216-1"/>
    </source>
</evidence>
<dbReference type="InterPro" id="IPR036249">
    <property type="entry name" value="Thioredoxin-like_sf"/>
</dbReference>
<dbReference type="GO" id="GO:0051537">
    <property type="term" value="F:2 iron, 2 sulfur cluster binding"/>
    <property type="evidence" value="ECO:0007669"/>
    <property type="project" value="UniProtKB-KW"/>
</dbReference>
<dbReference type="InterPro" id="IPR002023">
    <property type="entry name" value="NuoE-like"/>
</dbReference>
<evidence type="ECO:0000256" key="1">
    <source>
        <dbReference type="ARBA" id="ARBA00010643"/>
    </source>
</evidence>
<comment type="caution">
    <text evidence="8">The sequence shown here is derived from an EMBL/GenBank/DDBJ whole genome shotgun (WGS) entry which is preliminary data.</text>
</comment>
<sequence length="176" mass="19214">MPKTGVRAQTISVKDLPPEKFTRLDEYINSLPSTKGALIDIIYKAQEIFGFLPREVLLHIARKMGISGAEVFGVVSFYTNFTMNPQGLHTISVCMGTACFVKGAPALAQRLQEKLGIHEGETTKDGLFTLKNLRCVGACGLAPVVMIDDKIYGRLTVAELDQIIESYQKEAAGVAH</sequence>
<dbReference type="OrthoDB" id="9807941at2"/>
<name>A0A4R1SBB3_HYDET</name>
<evidence type="ECO:0000256" key="2">
    <source>
        <dbReference type="ARBA" id="ARBA00022714"/>
    </source>
</evidence>
<comment type="cofactor">
    <cofactor evidence="6">
        <name>[2Fe-2S] cluster</name>
        <dbReference type="ChEBI" id="CHEBI:190135"/>
    </cofactor>
</comment>
<comment type="cofactor">
    <cofactor evidence="7">
        <name>[2Fe-2S] cluster</name>
        <dbReference type="ChEBI" id="CHEBI:190135"/>
    </cofactor>
    <text evidence="7">Binds 1 [2Fe-2S] cluster.</text>
</comment>
<feature type="binding site" evidence="7">
    <location>
        <position position="135"/>
    </location>
    <ligand>
        <name>[2Fe-2S] cluster</name>
        <dbReference type="ChEBI" id="CHEBI:190135"/>
    </ligand>
</feature>
<keyword evidence="4 7" id="KW-0408">Iron</keyword>
<evidence type="ECO:0000256" key="3">
    <source>
        <dbReference type="ARBA" id="ARBA00022723"/>
    </source>
</evidence>
<evidence type="ECO:0000313" key="8">
    <source>
        <dbReference type="EMBL" id="TCL76836.1"/>
    </source>
</evidence>
<protein>
    <submittedName>
        <fullName evidence="8">NAD(P)-dependent iron-only hydrogenase diaphorase component iron-sulfur protein</fullName>
    </submittedName>
</protein>
<comment type="similarity">
    <text evidence="1">Belongs to the complex I 24 kDa subunit family.</text>
</comment>
<keyword evidence="9" id="KW-1185">Reference proteome</keyword>
<accession>A0A4R1SBB3</accession>
<feature type="binding site" evidence="7">
    <location>
        <position position="139"/>
    </location>
    <ligand>
        <name>[2Fe-2S] cluster</name>
        <dbReference type="ChEBI" id="CHEBI:190135"/>
    </ligand>
</feature>
<dbReference type="Proteomes" id="UP000295008">
    <property type="component" value="Unassembled WGS sequence"/>
</dbReference>
<dbReference type="PANTHER" id="PTHR43342:SF2">
    <property type="entry name" value="POTENTIAL NAD-REDUCING HYDROGENASE SUBUNIT"/>
    <property type="match status" value="1"/>
</dbReference>
<proteinExistence type="inferred from homology"/>
<dbReference type="InterPro" id="IPR041921">
    <property type="entry name" value="NuoE_N"/>
</dbReference>
<evidence type="ECO:0000256" key="5">
    <source>
        <dbReference type="ARBA" id="ARBA00023014"/>
    </source>
</evidence>
<keyword evidence="3 7" id="KW-0479">Metal-binding</keyword>
<dbReference type="FunFam" id="3.40.30.10:FF:000015">
    <property type="entry name" value="NADH-quinone oxidoreductase subunit E"/>
    <property type="match status" value="1"/>
</dbReference>
<evidence type="ECO:0000256" key="6">
    <source>
        <dbReference type="ARBA" id="ARBA00034078"/>
    </source>
</evidence>
<dbReference type="PANTHER" id="PTHR43342">
    <property type="entry name" value="NADH-QUINONE OXIDOREDUCTASE, E SUBUNIT"/>
    <property type="match status" value="1"/>
</dbReference>
<dbReference type="RefSeq" id="WP_132012236.1">
    <property type="nucleotide sequence ID" value="NZ_SLUN01000001.1"/>
</dbReference>
<dbReference type="Gene3D" id="3.40.30.10">
    <property type="entry name" value="Glutaredoxin"/>
    <property type="match status" value="1"/>
</dbReference>
<feature type="binding site" evidence="7">
    <location>
        <position position="94"/>
    </location>
    <ligand>
        <name>[2Fe-2S] cluster</name>
        <dbReference type="ChEBI" id="CHEBI:190135"/>
    </ligand>
</feature>
<dbReference type="GO" id="GO:0046872">
    <property type="term" value="F:metal ion binding"/>
    <property type="evidence" value="ECO:0007669"/>
    <property type="project" value="UniProtKB-KW"/>
</dbReference>
<dbReference type="Gene3D" id="1.10.10.1590">
    <property type="entry name" value="NADH-quinone oxidoreductase subunit E"/>
    <property type="match status" value="1"/>
</dbReference>
<dbReference type="InterPro" id="IPR042128">
    <property type="entry name" value="NuoE_dom"/>
</dbReference>
<evidence type="ECO:0000313" key="9">
    <source>
        <dbReference type="Proteomes" id="UP000295008"/>
    </source>
</evidence>
<dbReference type="SUPFAM" id="SSF52833">
    <property type="entry name" value="Thioredoxin-like"/>
    <property type="match status" value="1"/>
</dbReference>
<feature type="binding site" evidence="7">
    <location>
        <position position="99"/>
    </location>
    <ligand>
        <name>[2Fe-2S] cluster</name>
        <dbReference type="ChEBI" id="CHEBI:190135"/>
    </ligand>
</feature>
<keyword evidence="5 7" id="KW-0411">Iron-sulfur</keyword>